<comment type="subcellular location">
    <subcellularLocation>
        <location evidence="1">Cell membrane</location>
        <topology evidence="1">Single-pass type I membrane protein</topology>
    </subcellularLocation>
</comment>
<reference evidence="12 13" key="1">
    <citation type="journal article" date="2019" name="Genome Biol. Evol.">
        <title>Insights into the evolution of the New World diploid cottons (Gossypium, subgenus Houzingenia) based on genome sequencing.</title>
        <authorList>
            <person name="Grover C.E."/>
            <person name="Arick M.A. 2nd"/>
            <person name="Thrash A."/>
            <person name="Conover J.L."/>
            <person name="Sanders W.S."/>
            <person name="Peterson D.G."/>
            <person name="Frelichowski J.E."/>
            <person name="Scheffler J.A."/>
            <person name="Scheffler B.E."/>
            <person name="Wendel J.F."/>
        </authorList>
    </citation>
    <scope>NUCLEOTIDE SEQUENCE [LARGE SCALE GENOMIC DNA]</scope>
    <source>
        <strain evidence="12">1</strain>
        <tissue evidence="12">Leaf</tissue>
    </source>
</reference>
<dbReference type="InterPro" id="IPR001611">
    <property type="entry name" value="Leu-rich_rpt"/>
</dbReference>
<keyword evidence="10" id="KW-0675">Receptor</keyword>
<evidence type="ECO:0000256" key="4">
    <source>
        <dbReference type="ARBA" id="ARBA00022614"/>
    </source>
</evidence>
<keyword evidence="7" id="KW-0677">Repeat</keyword>
<keyword evidence="8" id="KW-1133">Transmembrane helix</keyword>
<keyword evidence="3" id="KW-1003">Cell membrane</keyword>
<dbReference type="PANTHER" id="PTHR48063:SF101">
    <property type="entry name" value="LRR RECEPTOR-LIKE SERINE_THREONINE-PROTEIN KINASE FLS2"/>
    <property type="match status" value="1"/>
</dbReference>
<protein>
    <recommendedName>
        <fullName evidence="14">Leucine-rich repeat-containing N-terminal plant-type domain-containing protein</fullName>
    </recommendedName>
</protein>
<dbReference type="InterPro" id="IPR046956">
    <property type="entry name" value="RLP23-like"/>
</dbReference>
<dbReference type="Proteomes" id="UP000593576">
    <property type="component" value="Unassembled WGS sequence"/>
</dbReference>
<evidence type="ECO:0000256" key="1">
    <source>
        <dbReference type="ARBA" id="ARBA00004251"/>
    </source>
</evidence>
<name>A0A7J9N902_GOSSC</name>
<keyword evidence="4" id="KW-0433">Leucine-rich repeat</keyword>
<keyword evidence="13" id="KW-1185">Reference proteome</keyword>
<keyword evidence="5" id="KW-0812">Transmembrane</keyword>
<accession>A0A7J9N902</accession>
<dbReference type="FunFam" id="3.80.10.10:FF:000383">
    <property type="entry name" value="Leucine-rich repeat receptor protein kinase EMS1"/>
    <property type="match status" value="1"/>
</dbReference>
<evidence type="ECO:0000313" key="12">
    <source>
        <dbReference type="EMBL" id="MBA0879720.1"/>
    </source>
</evidence>
<keyword evidence="9" id="KW-0472">Membrane</keyword>
<dbReference type="PANTHER" id="PTHR48063">
    <property type="entry name" value="LRR RECEPTOR-LIKE KINASE"/>
    <property type="match status" value="1"/>
</dbReference>
<organism evidence="12 13">
    <name type="scientific">Gossypium schwendimanii</name>
    <name type="common">Cotton</name>
    <dbReference type="NCBI Taxonomy" id="34291"/>
    <lineage>
        <taxon>Eukaryota</taxon>
        <taxon>Viridiplantae</taxon>
        <taxon>Streptophyta</taxon>
        <taxon>Embryophyta</taxon>
        <taxon>Tracheophyta</taxon>
        <taxon>Spermatophyta</taxon>
        <taxon>Magnoliopsida</taxon>
        <taxon>eudicotyledons</taxon>
        <taxon>Gunneridae</taxon>
        <taxon>Pentapetalae</taxon>
        <taxon>rosids</taxon>
        <taxon>malvids</taxon>
        <taxon>Malvales</taxon>
        <taxon>Malvaceae</taxon>
        <taxon>Malvoideae</taxon>
        <taxon>Gossypium</taxon>
    </lineage>
</organism>
<dbReference type="Gene3D" id="3.80.10.10">
    <property type="entry name" value="Ribonuclease Inhibitor"/>
    <property type="match status" value="2"/>
</dbReference>
<evidence type="ECO:0000256" key="9">
    <source>
        <dbReference type="ARBA" id="ARBA00023136"/>
    </source>
</evidence>
<evidence type="ECO:0000256" key="5">
    <source>
        <dbReference type="ARBA" id="ARBA00022692"/>
    </source>
</evidence>
<comment type="similarity">
    <text evidence="2">Belongs to the RLP family.</text>
</comment>
<evidence type="ECO:0000256" key="7">
    <source>
        <dbReference type="ARBA" id="ARBA00022737"/>
    </source>
</evidence>
<dbReference type="GO" id="GO:0005886">
    <property type="term" value="C:plasma membrane"/>
    <property type="evidence" value="ECO:0007669"/>
    <property type="project" value="UniProtKB-SubCell"/>
</dbReference>
<evidence type="ECO:0000313" key="13">
    <source>
        <dbReference type="Proteomes" id="UP000593576"/>
    </source>
</evidence>
<dbReference type="AlphaFoldDB" id="A0A7J9N902"/>
<comment type="caution">
    <text evidence="12">The sequence shown here is derived from an EMBL/GenBank/DDBJ whole genome shotgun (WGS) entry which is preliminary data.</text>
</comment>
<dbReference type="PROSITE" id="PS51450">
    <property type="entry name" value="LRR"/>
    <property type="match status" value="1"/>
</dbReference>
<evidence type="ECO:0000256" key="10">
    <source>
        <dbReference type="ARBA" id="ARBA00023170"/>
    </source>
</evidence>
<dbReference type="FunFam" id="3.80.10.10:FF:001347">
    <property type="entry name" value="LRR receptor-like serine/threonine-protein kinase GSO2"/>
    <property type="match status" value="1"/>
</dbReference>
<keyword evidence="6" id="KW-0732">Signal</keyword>
<evidence type="ECO:0000256" key="11">
    <source>
        <dbReference type="ARBA" id="ARBA00023180"/>
    </source>
</evidence>
<keyword evidence="11" id="KW-0325">Glycoprotein</keyword>
<evidence type="ECO:0000256" key="2">
    <source>
        <dbReference type="ARBA" id="ARBA00009592"/>
    </source>
</evidence>
<dbReference type="EMBL" id="JABFAF010276250">
    <property type="protein sequence ID" value="MBA0879720.1"/>
    <property type="molecule type" value="Genomic_DNA"/>
</dbReference>
<evidence type="ECO:0008006" key="14">
    <source>
        <dbReference type="Google" id="ProtNLM"/>
    </source>
</evidence>
<proteinExistence type="inferred from homology"/>
<dbReference type="Pfam" id="PF00560">
    <property type="entry name" value="LRR_1"/>
    <property type="match status" value="5"/>
</dbReference>
<sequence>MPALQCINLKGNNLECGILKSLGNICNLKELNLEDNKLNRSLVVVVVKNLSGCTKDSLEVLHLARNQLTRALPDLSRLLSLRKFSLSGNQLEGPLPVSIEKMSQLVFLDVSSNSLHGVIYEVHLFNLTKLQALSLSFNSLSFNLSSNWIPPFQLDYIGMRPCSLGPQFPSWLRWQNHCSYLDISHSNISDAIPDWFWNLTSPKPMYFNLSSNKISGSIPNMPIKFDGMALIDLSSNLFHGPIPLFLSNSMILDLSNNMFIGSLLFLCTSTSNNNLYYLDLSNNLLSDEIPNCWNKYEGLIAIHLENNNLLGVIPNSLGSLKFLKSLRLRNTSLYGEIPHSLKNCTELLLMDLEENKLTGMIPPWVVIGMRMQVFKLPICKIYFCLYTFPIECLIPLIQADSEGHVTYRIVP</sequence>
<evidence type="ECO:0000256" key="8">
    <source>
        <dbReference type="ARBA" id="ARBA00022989"/>
    </source>
</evidence>
<dbReference type="OrthoDB" id="8731593at2759"/>
<gene>
    <name evidence="12" type="ORF">Goshw_015478</name>
</gene>
<dbReference type="InterPro" id="IPR032675">
    <property type="entry name" value="LRR_dom_sf"/>
</dbReference>
<evidence type="ECO:0000256" key="6">
    <source>
        <dbReference type="ARBA" id="ARBA00022729"/>
    </source>
</evidence>
<dbReference type="SUPFAM" id="SSF52058">
    <property type="entry name" value="L domain-like"/>
    <property type="match status" value="1"/>
</dbReference>
<evidence type="ECO:0000256" key="3">
    <source>
        <dbReference type="ARBA" id="ARBA00022475"/>
    </source>
</evidence>